<accession>A0A8F6YCU2</accession>
<dbReference type="Pfam" id="PF09835">
    <property type="entry name" value="DUF2062"/>
    <property type="match status" value="1"/>
</dbReference>
<evidence type="ECO:0000256" key="1">
    <source>
        <dbReference type="SAM" id="Phobius"/>
    </source>
</evidence>
<dbReference type="Proteomes" id="UP000825009">
    <property type="component" value="Chromosome"/>
</dbReference>
<gene>
    <name evidence="3" type="ORF">KYE46_00175</name>
</gene>
<evidence type="ECO:0000313" key="3">
    <source>
        <dbReference type="EMBL" id="QXT39715.1"/>
    </source>
</evidence>
<feature type="transmembrane region" description="Helical" evidence="1">
    <location>
        <begin position="79"/>
        <end position="102"/>
    </location>
</feature>
<sequence>MFRRRDYRPWYQFILEALWPRGGWLRAAQYVKHRMRRLPGTPEQIARGVFAGAVTVFTPYFGLHFAIAALLARVMRGSIFAALLATFIGNPLTYVPIAALSLNLGHFLLGTRPTIGVNDSLFSRFAGASRDLWHNFIALFTDERSHWDELQFFWDTVIWPWTVGGIIPGLICGIICYYLTVPVIRAYQKNRAARLRKKMDKLRRQAEAAE</sequence>
<dbReference type="InterPro" id="IPR018639">
    <property type="entry name" value="DUF2062"/>
</dbReference>
<keyword evidence="1" id="KW-0472">Membrane</keyword>
<evidence type="ECO:0000259" key="2">
    <source>
        <dbReference type="Pfam" id="PF09835"/>
    </source>
</evidence>
<dbReference type="EMBL" id="CP079194">
    <property type="protein sequence ID" value="QXT39715.1"/>
    <property type="molecule type" value="Genomic_DNA"/>
</dbReference>
<evidence type="ECO:0000313" key="4">
    <source>
        <dbReference type="Proteomes" id="UP000825009"/>
    </source>
</evidence>
<dbReference type="RefSeq" id="WP_219002565.1">
    <property type="nucleotide sequence ID" value="NZ_CP079194.1"/>
</dbReference>
<keyword evidence="1" id="KW-0812">Transmembrane</keyword>
<dbReference type="AlphaFoldDB" id="A0A8F6YCU2"/>
<organism evidence="3 4">
    <name type="scientific">Gymnodinialimonas ceratoperidinii</name>
    <dbReference type="NCBI Taxonomy" id="2856823"/>
    <lineage>
        <taxon>Bacteria</taxon>
        <taxon>Pseudomonadati</taxon>
        <taxon>Pseudomonadota</taxon>
        <taxon>Alphaproteobacteria</taxon>
        <taxon>Rhodobacterales</taxon>
        <taxon>Paracoccaceae</taxon>
        <taxon>Gymnodinialimonas</taxon>
    </lineage>
</organism>
<feature type="transmembrane region" description="Helical" evidence="1">
    <location>
        <begin position="158"/>
        <end position="181"/>
    </location>
</feature>
<dbReference type="PANTHER" id="PTHR40547:SF1">
    <property type="entry name" value="SLL0298 PROTEIN"/>
    <property type="match status" value="1"/>
</dbReference>
<feature type="transmembrane region" description="Helical" evidence="1">
    <location>
        <begin position="45"/>
        <end position="72"/>
    </location>
</feature>
<proteinExistence type="predicted"/>
<name>A0A8F6YCU2_9RHOB</name>
<dbReference type="PANTHER" id="PTHR40547">
    <property type="entry name" value="SLL0298 PROTEIN"/>
    <property type="match status" value="1"/>
</dbReference>
<protein>
    <submittedName>
        <fullName evidence="3">DUF2062 domain-containing protein</fullName>
    </submittedName>
</protein>
<reference evidence="3 4" key="1">
    <citation type="submission" date="2021-07" db="EMBL/GenBank/DDBJ databases">
        <title>A novel Jannaschia species isolated from marine dinoflagellate Ceratoperidinium margalefii.</title>
        <authorList>
            <person name="Jiang Y."/>
            <person name="Li Z."/>
        </authorList>
    </citation>
    <scope>NUCLEOTIDE SEQUENCE [LARGE SCALE GENOMIC DNA]</scope>
    <source>
        <strain evidence="3 4">J12C1-MA-4</strain>
    </source>
</reference>
<keyword evidence="1" id="KW-1133">Transmembrane helix</keyword>
<feature type="domain" description="DUF2062" evidence="2">
    <location>
        <begin position="25"/>
        <end position="191"/>
    </location>
</feature>
<keyword evidence="4" id="KW-1185">Reference proteome</keyword>
<dbReference type="KEGG" id="gce:KYE46_00175"/>